<dbReference type="Gene3D" id="3.40.50.300">
    <property type="entry name" value="P-loop containing nucleotide triphosphate hydrolases"/>
    <property type="match status" value="1"/>
</dbReference>
<dbReference type="VEuPathDB" id="VectorBase:CPIJ014850"/>
<feature type="region of interest" description="Disordered" evidence="1">
    <location>
        <begin position="1"/>
        <end position="24"/>
    </location>
</feature>
<feature type="region of interest" description="Disordered" evidence="1">
    <location>
        <begin position="519"/>
        <end position="540"/>
    </location>
</feature>
<gene>
    <name evidence="4" type="primary">6048125</name>
    <name evidence="3" type="ORF">CpipJ_CPIJ014850</name>
</gene>
<feature type="region of interest" description="Disordered" evidence="1">
    <location>
        <begin position="853"/>
        <end position="873"/>
    </location>
</feature>
<feature type="region of interest" description="Disordered" evidence="1">
    <location>
        <begin position="214"/>
        <end position="235"/>
    </location>
</feature>
<proteinExistence type="predicted"/>
<protein>
    <submittedName>
        <fullName evidence="3 4">Mannosidase alpha class 2a</fullName>
    </submittedName>
</protein>
<feature type="compositionally biased region" description="Low complexity" evidence="1">
    <location>
        <begin position="579"/>
        <end position="590"/>
    </location>
</feature>
<dbReference type="VEuPathDB" id="VectorBase:CQUJHB006926"/>
<feature type="region of interest" description="Disordered" evidence="1">
    <location>
        <begin position="555"/>
        <end position="596"/>
    </location>
</feature>
<dbReference type="InterPro" id="IPR035706">
    <property type="entry name" value="AAA_9"/>
</dbReference>
<evidence type="ECO:0000259" key="2">
    <source>
        <dbReference type="Pfam" id="PF12781"/>
    </source>
</evidence>
<dbReference type="KEGG" id="cqu:CpipJ_CPIJ014850"/>
<feature type="compositionally biased region" description="Basic residues" evidence="1">
    <location>
        <begin position="853"/>
        <end position="862"/>
    </location>
</feature>
<dbReference type="eggNOG" id="KOG3595">
    <property type="taxonomic scope" value="Eukaryota"/>
</dbReference>
<reference evidence="4" key="2">
    <citation type="submission" date="2020-05" db="UniProtKB">
        <authorList>
            <consortium name="EnsemblMetazoa"/>
        </authorList>
    </citation>
    <scope>IDENTIFICATION</scope>
    <source>
        <strain evidence="4">JHB</strain>
    </source>
</reference>
<dbReference type="STRING" id="7176.B0X617"/>
<dbReference type="AlphaFoldDB" id="B0X617"/>
<evidence type="ECO:0000313" key="5">
    <source>
        <dbReference type="Proteomes" id="UP000002320"/>
    </source>
</evidence>
<evidence type="ECO:0000256" key="1">
    <source>
        <dbReference type="SAM" id="MobiDB-lite"/>
    </source>
</evidence>
<sequence length="873" mass="96614">MCPKLRVRSASRITTSTPTPPPPPVDSLVGGAVVVVVAKAMLSPPPLPYGVLCIPSVQAEFLVQHHVPLVQWIELFHNWYGDGRRWIGQKLGFWFIPRHKETGWILCGHSFLQDAIRLAFASPRPTSFSNFSLGAPASCDYRARNQLEVKGRLDGFVNYGRTSGKTRSAQTATSGTSVQELYPANSTPKASGPEAELEPENGEWSTWNLANRVKPHSKAAKAAPEHRSTPTVDSTTVPIIKRKRMDKLQDENLWLIILGRRLRPWSRRSGQHPRATYATYPALTPRCDRSCRKAPPEKLIFNENDWNGLLLSFGAYHEPHDRGSGLAAVKLGLDRRPTIELVVHWTNLELRSVASVEGNLSFKKLLNLDDGHEVYAAGSPSPAALSCSRIRCSKDDLHEKQPRPKFRSGTSSMAWHAAIVTGGTGTFHALKPPFMYCGSVGAGGSSGSAPPPLDGPPLSGSMNDELRLGRQITDIADKRNLQGWPPSSSETNTGITTITGGSLRRWRLRSWSRRLSFSGLSSTVRQPPPPSQQATPAAGEAAGVVAYAEDLHGSQLQGSGYGGQDQITSTASNHGPPAKQQQQGDGKSQSYAKVQREIRKCRNESQADDRFMNEFKDKPITKTSFLDDSTAHLTVEFPSDICSRVTFDNFTVTRSSLQSQCLNQVLKAERPDFDEKRSDLLKLQGEFHLWHITMTNGTRRDHFLKWIEALADCQTPSRLMPKSKLSKMQQLEDDDELAYSKDESLDAEETRQEGGRPSWLKTTHNSALTWLRCVVRWRTSKIRSPLTRSLFWGQAAANRVQPKPIHIPGTGSVMLGPLKDSLPLRVRSVDHRTGQAGSKKQIVFGPGKAKFIKSHQHRSGFRHPREGSPLAVQ</sequence>
<dbReference type="InterPro" id="IPR027417">
    <property type="entry name" value="P-loop_NTPase"/>
</dbReference>
<dbReference type="OrthoDB" id="10261055at2759"/>
<organism>
    <name type="scientific">Culex quinquefasciatus</name>
    <name type="common">Southern house mosquito</name>
    <name type="synonym">Culex pungens</name>
    <dbReference type="NCBI Taxonomy" id="7176"/>
    <lineage>
        <taxon>Eukaryota</taxon>
        <taxon>Metazoa</taxon>
        <taxon>Ecdysozoa</taxon>
        <taxon>Arthropoda</taxon>
        <taxon>Hexapoda</taxon>
        <taxon>Insecta</taxon>
        <taxon>Pterygota</taxon>
        <taxon>Neoptera</taxon>
        <taxon>Endopterygota</taxon>
        <taxon>Diptera</taxon>
        <taxon>Nematocera</taxon>
        <taxon>Culicoidea</taxon>
        <taxon>Culicidae</taxon>
        <taxon>Culicinae</taxon>
        <taxon>Culicini</taxon>
        <taxon>Culex</taxon>
        <taxon>Culex</taxon>
    </lineage>
</organism>
<dbReference type="EnsemblMetazoa" id="CPIJ014850-RA">
    <property type="protein sequence ID" value="CPIJ014850-PA"/>
    <property type="gene ID" value="CPIJ014850"/>
</dbReference>
<feature type="compositionally biased region" description="Basic and acidic residues" evidence="1">
    <location>
        <begin position="738"/>
        <end position="754"/>
    </location>
</feature>
<dbReference type="HOGENOM" id="CLU_329079_0_0_1"/>
<keyword evidence="5" id="KW-1185">Reference proteome</keyword>
<dbReference type="EMBL" id="DS232399">
    <property type="protein sequence ID" value="EDS41148.1"/>
    <property type="molecule type" value="Genomic_DNA"/>
</dbReference>
<feature type="region of interest" description="Disordered" evidence="1">
    <location>
        <begin position="163"/>
        <end position="201"/>
    </location>
</feature>
<accession>B0X617</accession>
<evidence type="ECO:0000313" key="3">
    <source>
        <dbReference type="EMBL" id="EDS41148.1"/>
    </source>
</evidence>
<dbReference type="Pfam" id="PF12781">
    <property type="entry name" value="AAA_9"/>
    <property type="match status" value="1"/>
</dbReference>
<name>B0X617_CULQU</name>
<dbReference type="Proteomes" id="UP000002320">
    <property type="component" value="Unassembled WGS sequence"/>
</dbReference>
<reference evidence="3" key="1">
    <citation type="submission" date="2007-03" db="EMBL/GenBank/DDBJ databases">
        <title>Annotation of Culex pipiens quinquefasciatus.</title>
        <authorList>
            <consortium name="The Broad Institute Genome Sequencing Platform"/>
            <person name="Atkinson P.W."/>
            <person name="Hemingway J."/>
            <person name="Christensen B.M."/>
            <person name="Higgs S."/>
            <person name="Kodira C."/>
            <person name="Hannick L."/>
            <person name="Megy K."/>
            <person name="O'Leary S."/>
            <person name="Pearson M."/>
            <person name="Haas B.J."/>
            <person name="Mauceli E."/>
            <person name="Wortman J.R."/>
            <person name="Lee N.H."/>
            <person name="Guigo R."/>
            <person name="Stanke M."/>
            <person name="Alvarado L."/>
            <person name="Amedeo P."/>
            <person name="Antoine C.H."/>
            <person name="Arensburger P."/>
            <person name="Bidwell S.L."/>
            <person name="Crawford M."/>
            <person name="Camaro F."/>
            <person name="Devon K."/>
            <person name="Engels R."/>
            <person name="Hammond M."/>
            <person name="Howarth C."/>
            <person name="Koehrsen M."/>
            <person name="Lawson D."/>
            <person name="Montgomery P."/>
            <person name="Nene V."/>
            <person name="Nusbaum C."/>
            <person name="Puiu D."/>
            <person name="Romero-Severson J."/>
            <person name="Severson D.W."/>
            <person name="Shumway M."/>
            <person name="Sisk P."/>
            <person name="Stolte C."/>
            <person name="Zeng Q."/>
            <person name="Eisenstadt E."/>
            <person name="Fraser-Liggett C."/>
            <person name="Strausberg R."/>
            <person name="Galagan J."/>
            <person name="Birren B."/>
            <person name="Collins F.H."/>
        </authorList>
    </citation>
    <scope>NUCLEOTIDE SEQUENCE [LARGE SCALE GENOMIC DNA]</scope>
    <source>
        <strain evidence="3">JHB</strain>
    </source>
</reference>
<evidence type="ECO:0000313" key="4">
    <source>
        <dbReference type="EnsemblMetazoa" id="CPIJ014850-PA"/>
    </source>
</evidence>
<feature type="compositionally biased region" description="Polar residues" evidence="1">
    <location>
        <begin position="163"/>
        <end position="189"/>
    </location>
</feature>
<dbReference type="InParanoid" id="B0X617"/>
<feature type="region of interest" description="Disordered" evidence="1">
    <location>
        <begin position="738"/>
        <end position="759"/>
    </location>
</feature>
<feature type="domain" description="Dynein heavy chain ATP-binding dynein motor region" evidence="2">
    <location>
        <begin position="632"/>
        <end position="687"/>
    </location>
</feature>